<keyword evidence="4 8" id="KW-0227">DNA damage</keyword>
<comment type="subcellular location">
    <subcellularLocation>
        <location evidence="8 9">Cytoplasm</location>
    </subcellularLocation>
</comment>
<comment type="similarity">
    <text evidence="8 9">Belongs to the RecF family.</text>
</comment>
<dbReference type="InterPro" id="IPR001238">
    <property type="entry name" value="DNA-binding_RecF"/>
</dbReference>
<keyword evidence="1 8" id="KW-0963">Cytoplasm</keyword>
<evidence type="ECO:0000256" key="7">
    <source>
        <dbReference type="ARBA" id="ARBA00023204"/>
    </source>
</evidence>
<protein>
    <recommendedName>
        <fullName evidence="8 9">DNA replication and repair protein RecF</fullName>
    </recommendedName>
</protein>
<proteinExistence type="inferred from homology"/>
<dbReference type="PANTHER" id="PTHR32182:SF0">
    <property type="entry name" value="DNA REPLICATION AND REPAIR PROTEIN RECF"/>
    <property type="match status" value="1"/>
</dbReference>
<gene>
    <name evidence="8 11" type="primary">recF</name>
    <name evidence="11" type="ORF">LRS13_03910</name>
</gene>
<evidence type="ECO:0000256" key="5">
    <source>
        <dbReference type="ARBA" id="ARBA00022840"/>
    </source>
</evidence>
<dbReference type="InterPro" id="IPR007922">
    <property type="entry name" value="DciA-like"/>
</dbReference>
<dbReference type="Proteomes" id="UP001058860">
    <property type="component" value="Chromosome"/>
</dbReference>
<dbReference type="PROSITE" id="PS00618">
    <property type="entry name" value="RECF_2"/>
    <property type="match status" value="1"/>
</dbReference>
<evidence type="ECO:0000256" key="1">
    <source>
        <dbReference type="ARBA" id="ARBA00022490"/>
    </source>
</evidence>
<dbReference type="Gene3D" id="1.20.1050.90">
    <property type="entry name" value="RecF/RecN/SMC, N-terminal domain"/>
    <property type="match status" value="1"/>
</dbReference>
<keyword evidence="8 9" id="KW-0742">SOS response</keyword>
<evidence type="ECO:0000313" key="11">
    <source>
        <dbReference type="EMBL" id="UUY04685.1"/>
    </source>
</evidence>
<dbReference type="Pfam" id="PF05258">
    <property type="entry name" value="DciA"/>
    <property type="match status" value="1"/>
</dbReference>
<dbReference type="InterPro" id="IPR042174">
    <property type="entry name" value="RecF_2"/>
</dbReference>
<feature type="binding site" evidence="8">
    <location>
        <begin position="30"/>
        <end position="37"/>
    </location>
    <ligand>
        <name>ATP</name>
        <dbReference type="ChEBI" id="CHEBI:30616"/>
    </ligand>
</feature>
<keyword evidence="5 8" id="KW-0067">ATP-binding</keyword>
<keyword evidence="6 8" id="KW-0238">DNA-binding</keyword>
<dbReference type="InterPro" id="IPR018078">
    <property type="entry name" value="DNA-binding_RecF_CS"/>
</dbReference>
<dbReference type="InterPro" id="IPR038729">
    <property type="entry name" value="Rad50/SbcC_AAA"/>
</dbReference>
<evidence type="ECO:0000256" key="9">
    <source>
        <dbReference type="RuleBase" id="RU000578"/>
    </source>
</evidence>
<evidence type="ECO:0000256" key="6">
    <source>
        <dbReference type="ARBA" id="ARBA00023125"/>
    </source>
</evidence>
<evidence type="ECO:0000256" key="3">
    <source>
        <dbReference type="ARBA" id="ARBA00022741"/>
    </source>
</evidence>
<evidence type="ECO:0000256" key="2">
    <source>
        <dbReference type="ARBA" id="ARBA00022705"/>
    </source>
</evidence>
<reference evidence="12" key="1">
    <citation type="submission" date="2021-11" db="EMBL/GenBank/DDBJ databases">
        <title>Cultivation dependent microbiological survey of springs from the worlds oldest radium mine currently devoted to the extraction of radon-saturated water.</title>
        <authorList>
            <person name="Kapinusova G."/>
            <person name="Smrhova T."/>
            <person name="Strejcek M."/>
            <person name="Suman J."/>
            <person name="Jani K."/>
            <person name="Pajer P."/>
            <person name="Uhlik O."/>
        </authorList>
    </citation>
    <scope>NUCLEOTIDE SEQUENCE [LARGE SCALE GENOMIC DNA]</scope>
    <source>
        <strain evidence="12">J379</strain>
    </source>
</reference>
<evidence type="ECO:0000256" key="4">
    <source>
        <dbReference type="ARBA" id="ARBA00022763"/>
    </source>
</evidence>
<evidence type="ECO:0000256" key="8">
    <source>
        <dbReference type="HAMAP-Rule" id="MF_00365"/>
    </source>
</evidence>
<dbReference type="NCBIfam" id="TIGR00611">
    <property type="entry name" value="recf"/>
    <property type="match status" value="1"/>
</dbReference>
<keyword evidence="12" id="KW-1185">Reference proteome</keyword>
<dbReference type="EMBL" id="CP088295">
    <property type="protein sequence ID" value="UUY04685.1"/>
    <property type="molecule type" value="Genomic_DNA"/>
</dbReference>
<dbReference type="PANTHER" id="PTHR32182">
    <property type="entry name" value="DNA REPLICATION AND REPAIR PROTEIN RECF"/>
    <property type="match status" value="1"/>
</dbReference>
<feature type="domain" description="Rad50/SbcC-type AAA" evidence="10">
    <location>
        <begin position="5"/>
        <end position="65"/>
    </location>
</feature>
<keyword evidence="2 8" id="KW-0235">DNA replication</keyword>
<name>A0ABY5PJU4_9ACTN</name>
<dbReference type="HAMAP" id="MF_00365">
    <property type="entry name" value="RecF"/>
    <property type="match status" value="1"/>
</dbReference>
<organism evidence="11 12">
    <name type="scientific">Svornostia abyssi</name>
    <dbReference type="NCBI Taxonomy" id="2898438"/>
    <lineage>
        <taxon>Bacteria</taxon>
        <taxon>Bacillati</taxon>
        <taxon>Actinomycetota</taxon>
        <taxon>Thermoleophilia</taxon>
        <taxon>Solirubrobacterales</taxon>
        <taxon>Baekduiaceae</taxon>
        <taxon>Svornostia</taxon>
    </lineage>
</organism>
<dbReference type="InterPro" id="IPR027417">
    <property type="entry name" value="P-loop_NTPase"/>
</dbReference>
<keyword evidence="7 8" id="KW-0234">DNA repair</keyword>
<comment type="function">
    <text evidence="8 9">The RecF protein is involved in DNA metabolism; it is required for DNA replication and normal SOS inducibility. RecF binds preferentially to single-stranded, linear DNA. It also seems to bind ATP.</text>
</comment>
<keyword evidence="3 8" id="KW-0547">Nucleotide-binding</keyword>
<evidence type="ECO:0000259" key="10">
    <source>
        <dbReference type="Pfam" id="PF13476"/>
    </source>
</evidence>
<accession>A0ABY5PJU4</accession>
<dbReference type="Gene3D" id="3.40.50.300">
    <property type="entry name" value="P-loop containing nucleotide triphosphate hydrolases"/>
    <property type="match status" value="1"/>
</dbReference>
<evidence type="ECO:0000313" key="12">
    <source>
        <dbReference type="Proteomes" id="UP001058860"/>
    </source>
</evidence>
<sequence length="477" mass="50950">MRVRRLRAREFRTYARLDVALGTGLTVVHGRNGAGKTNLLEALYFGCTGRSCRTSNEREVVRFGAQATHVDLDLCDADGVEHTLSVGFEPGEPKRLKADGAEVERLLDVPARPLVSVFLPDRLELVKGPPSLRRAHLDQVIAAAWPARAQTRRAYGQAVAQRNALLARIRTGRASRASLPAWDAEVARHGVSLRDHRAEACALLADPYAQAAEDLGLSGTSVLRYRPRTDAPDAAALAAELAERVDGDLDRGFTGHGPHRDEIVLQRDGRELRAYGSQGEQRMGLLALLLAEREALAEARGALPLLLLDDVMSELDPVRRAKLALRLDGPGQSVITTTDLAHVPGADAGSVCRIAVRDGAALVEPGGGGGMRFRRVPRPLGTAVEALTAELAPLTGLASVQRAWPDAVGPAIAAQAEPVAEQGGEVTVRCRSAVWAQEVELMGPALVAALNASIGTERVRSLRCTAGAGRPGDRRNR</sequence>
<dbReference type="Pfam" id="PF13476">
    <property type="entry name" value="AAA_23"/>
    <property type="match status" value="1"/>
</dbReference>
<dbReference type="RefSeq" id="WP_353865162.1">
    <property type="nucleotide sequence ID" value="NZ_CP088295.1"/>
</dbReference>
<dbReference type="SUPFAM" id="SSF52540">
    <property type="entry name" value="P-loop containing nucleoside triphosphate hydrolases"/>
    <property type="match status" value="1"/>
</dbReference>